<feature type="coiled-coil region" evidence="1">
    <location>
        <begin position="10"/>
        <end position="37"/>
    </location>
</feature>
<organism evidence="2 3">
    <name type="scientific">Vreelandella azerica</name>
    <dbReference type="NCBI Taxonomy" id="2732867"/>
    <lineage>
        <taxon>Bacteria</taxon>
        <taxon>Pseudomonadati</taxon>
        <taxon>Pseudomonadota</taxon>
        <taxon>Gammaproteobacteria</taxon>
        <taxon>Oceanospirillales</taxon>
        <taxon>Halomonadaceae</taxon>
        <taxon>Vreelandella</taxon>
    </lineage>
</organism>
<keyword evidence="1" id="KW-0175">Coiled coil</keyword>
<sequence length="72" mass="8051">MQTFAQPTNRAEIEARINALNNELEVLQQELESWPDTSASNVGDDNAFEDNIFEGSAILQPPCHPRQSPLKI</sequence>
<name>A0A7Y3TXZ7_9GAMM</name>
<protein>
    <submittedName>
        <fullName evidence="2">Uncharacterized protein</fullName>
    </submittedName>
</protein>
<evidence type="ECO:0000313" key="2">
    <source>
        <dbReference type="EMBL" id="NOG32306.1"/>
    </source>
</evidence>
<dbReference type="RefSeq" id="WP_171702755.1">
    <property type="nucleotide sequence ID" value="NZ_JABFHI010000004.1"/>
</dbReference>
<gene>
    <name evidence="2" type="ORF">HLB35_12070</name>
</gene>
<keyword evidence="3" id="KW-1185">Reference proteome</keyword>
<dbReference type="EMBL" id="JABFHI010000004">
    <property type="protein sequence ID" value="NOG32306.1"/>
    <property type="molecule type" value="Genomic_DNA"/>
</dbReference>
<reference evidence="2 3" key="1">
    <citation type="submission" date="2020-05" db="EMBL/GenBank/DDBJ databases">
        <authorList>
            <person name="Ruan W."/>
            <person name="Jeon C.O."/>
            <person name="Chun B.H."/>
        </authorList>
    </citation>
    <scope>NUCLEOTIDE SEQUENCE [LARGE SCALE GENOMIC DNA]</scope>
    <source>
        <strain evidence="2 3">TBZ9</strain>
    </source>
</reference>
<evidence type="ECO:0000256" key="1">
    <source>
        <dbReference type="SAM" id="Coils"/>
    </source>
</evidence>
<evidence type="ECO:0000313" key="3">
    <source>
        <dbReference type="Proteomes" id="UP000588806"/>
    </source>
</evidence>
<comment type="caution">
    <text evidence="2">The sequence shown here is derived from an EMBL/GenBank/DDBJ whole genome shotgun (WGS) entry which is preliminary data.</text>
</comment>
<accession>A0A7Y3TXZ7</accession>
<reference evidence="2 3" key="2">
    <citation type="submission" date="2020-06" db="EMBL/GenBank/DDBJ databases">
        <title>Halomonas songnenensis sp. nov., a moderately halophilic bacterium isolated from saline and alkaline soils.</title>
        <authorList>
            <person name="Jiang J."/>
            <person name="Pan Y."/>
        </authorList>
    </citation>
    <scope>NUCLEOTIDE SEQUENCE [LARGE SCALE GENOMIC DNA]</scope>
    <source>
        <strain evidence="2 3">TBZ9</strain>
    </source>
</reference>
<proteinExistence type="predicted"/>
<dbReference type="Proteomes" id="UP000588806">
    <property type="component" value="Unassembled WGS sequence"/>
</dbReference>
<dbReference type="AlphaFoldDB" id="A0A7Y3TXZ7"/>